<protein>
    <submittedName>
        <fullName evidence="2">Uncharacterized protein</fullName>
    </submittedName>
</protein>
<dbReference type="EMBL" id="MIKF01000647">
    <property type="protein sequence ID" value="RTE69047.1"/>
    <property type="molecule type" value="Genomic_DNA"/>
</dbReference>
<accession>A0A430L013</accession>
<keyword evidence="3" id="KW-1185">Reference proteome</keyword>
<evidence type="ECO:0000313" key="3">
    <source>
        <dbReference type="Proteomes" id="UP000287124"/>
    </source>
</evidence>
<feature type="compositionally biased region" description="Polar residues" evidence="1">
    <location>
        <begin position="127"/>
        <end position="139"/>
    </location>
</feature>
<sequence length="206" mass="23678">MVDGNWRFRVYGLPPPAVPARCYPDNLRWATPYVIGENPPPGRTQSPGSPQRRKMHLPASPARRPRHPGLRGAHCDDAGRIIYKQEEPCSQEPHRTYPYYRLPYGPPPSVSHQNYSRFTGGVYETPQVRQGNPTRVNKGTSRKRASIACQACRSRKVGRKVDPVRRLWERSWRQVLELRQTEPRMQFSATFLVNFAGARYPHMSSD</sequence>
<proteinExistence type="predicted"/>
<gene>
    <name evidence="2" type="ORF">BHE90_016572</name>
</gene>
<reference evidence="2 3" key="1">
    <citation type="submission" date="2017-06" db="EMBL/GenBank/DDBJ databases">
        <title>Comparative genomic analysis of Ambrosia Fusariam Clade fungi.</title>
        <authorList>
            <person name="Stajich J.E."/>
            <person name="Carrillo J."/>
            <person name="Kijimoto T."/>
            <person name="Eskalen A."/>
            <person name="O'Donnell K."/>
            <person name="Kasson M."/>
        </authorList>
    </citation>
    <scope>NUCLEOTIDE SEQUENCE [LARGE SCALE GENOMIC DNA]</scope>
    <source>
        <strain evidence="2 3">UCR1854</strain>
    </source>
</reference>
<dbReference type="Proteomes" id="UP000287124">
    <property type="component" value="Unassembled WGS sequence"/>
</dbReference>
<organism evidence="2 3">
    <name type="scientific">Fusarium euwallaceae</name>
    <dbReference type="NCBI Taxonomy" id="1147111"/>
    <lineage>
        <taxon>Eukaryota</taxon>
        <taxon>Fungi</taxon>
        <taxon>Dikarya</taxon>
        <taxon>Ascomycota</taxon>
        <taxon>Pezizomycotina</taxon>
        <taxon>Sordariomycetes</taxon>
        <taxon>Hypocreomycetidae</taxon>
        <taxon>Hypocreales</taxon>
        <taxon>Nectriaceae</taxon>
        <taxon>Fusarium</taxon>
        <taxon>Fusarium solani species complex</taxon>
    </lineage>
</organism>
<name>A0A430L013_9HYPO</name>
<evidence type="ECO:0000256" key="1">
    <source>
        <dbReference type="SAM" id="MobiDB-lite"/>
    </source>
</evidence>
<feature type="region of interest" description="Disordered" evidence="1">
    <location>
        <begin position="34"/>
        <end position="71"/>
    </location>
</feature>
<comment type="caution">
    <text evidence="2">The sequence shown here is derived from an EMBL/GenBank/DDBJ whole genome shotgun (WGS) entry which is preliminary data.</text>
</comment>
<evidence type="ECO:0000313" key="2">
    <source>
        <dbReference type="EMBL" id="RTE69047.1"/>
    </source>
</evidence>
<feature type="region of interest" description="Disordered" evidence="1">
    <location>
        <begin position="124"/>
        <end position="143"/>
    </location>
</feature>
<dbReference type="AlphaFoldDB" id="A0A430L013"/>